<evidence type="ECO:0008006" key="4">
    <source>
        <dbReference type="Google" id="ProtNLM"/>
    </source>
</evidence>
<evidence type="ECO:0000256" key="1">
    <source>
        <dbReference type="PROSITE-ProRule" id="PRU01240"/>
    </source>
</evidence>
<dbReference type="GO" id="GO:0006508">
    <property type="term" value="P:proteolysis"/>
    <property type="evidence" value="ECO:0007669"/>
    <property type="project" value="InterPro"/>
</dbReference>
<sequence length="175" mass="18858">MYTTVPSALLPSALAAPLINVDRANAITEKWIEKLKGDVTSQPEDGLRASISTKPDWKYAMPGFGGLAGNIYDQELARLQASEHYVQQDARVRESEIVQQLNASWGLARLSHAEPYQTNYLYDSIAGESTCALCEQMLADASTGAYFLADFSNEGDMIDGQGHGTHVAGTIGSAT</sequence>
<evidence type="ECO:0000313" key="3">
    <source>
        <dbReference type="Proteomes" id="UP000676310"/>
    </source>
</evidence>
<reference evidence="2" key="1">
    <citation type="submission" date="2021-05" db="EMBL/GenBank/DDBJ databases">
        <authorList>
            <person name="Stam R."/>
        </authorList>
    </citation>
    <scope>NUCLEOTIDE SEQUENCE</scope>
    <source>
        <strain evidence="2">CS162</strain>
    </source>
</reference>
<organism evidence="2 3">
    <name type="scientific">Alternaria atra</name>
    <dbReference type="NCBI Taxonomy" id="119953"/>
    <lineage>
        <taxon>Eukaryota</taxon>
        <taxon>Fungi</taxon>
        <taxon>Dikarya</taxon>
        <taxon>Ascomycota</taxon>
        <taxon>Pezizomycotina</taxon>
        <taxon>Dothideomycetes</taxon>
        <taxon>Pleosporomycetidae</taxon>
        <taxon>Pleosporales</taxon>
        <taxon>Pleosporineae</taxon>
        <taxon>Pleosporaceae</taxon>
        <taxon>Alternaria</taxon>
        <taxon>Alternaria sect. Ulocladioides</taxon>
    </lineage>
</organism>
<dbReference type="InterPro" id="IPR036852">
    <property type="entry name" value="Peptidase_S8/S53_dom_sf"/>
</dbReference>
<comment type="similarity">
    <text evidence="1">Belongs to the peptidase S8 family.</text>
</comment>
<dbReference type="PROSITE" id="PS00137">
    <property type="entry name" value="SUBTILASE_HIS"/>
    <property type="match status" value="1"/>
</dbReference>
<dbReference type="EMBL" id="CAJRGZ010000019">
    <property type="protein sequence ID" value="CAG5158729.1"/>
    <property type="molecule type" value="Genomic_DNA"/>
</dbReference>
<dbReference type="SUPFAM" id="SSF52743">
    <property type="entry name" value="Subtilisin-like"/>
    <property type="match status" value="1"/>
</dbReference>
<keyword evidence="3" id="KW-1185">Reference proteome</keyword>
<protein>
    <recommendedName>
        <fullName evidence="4">Subtilisin</fullName>
    </recommendedName>
</protein>
<dbReference type="GO" id="GO:0004252">
    <property type="term" value="F:serine-type endopeptidase activity"/>
    <property type="evidence" value="ECO:0007669"/>
    <property type="project" value="InterPro"/>
</dbReference>
<accession>A0A8J2I1U7</accession>
<proteinExistence type="inferred from homology"/>
<dbReference type="RefSeq" id="XP_043168781.1">
    <property type="nucleotide sequence ID" value="XM_043312846.1"/>
</dbReference>
<dbReference type="InterPro" id="IPR022398">
    <property type="entry name" value="Peptidase_S8_His-AS"/>
</dbReference>
<dbReference type="AlphaFoldDB" id="A0A8J2I1U7"/>
<dbReference type="GeneID" id="67016982"/>
<name>A0A8J2I1U7_9PLEO</name>
<comment type="caution">
    <text evidence="2">The sequence shown here is derived from an EMBL/GenBank/DDBJ whole genome shotgun (WGS) entry which is preliminary data.</text>
</comment>
<dbReference type="PROSITE" id="PS51892">
    <property type="entry name" value="SUBTILASE"/>
    <property type="match status" value="1"/>
</dbReference>
<evidence type="ECO:0000313" key="2">
    <source>
        <dbReference type="EMBL" id="CAG5158729.1"/>
    </source>
</evidence>
<dbReference type="Proteomes" id="UP000676310">
    <property type="component" value="Unassembled WGS sequence"/>
</dbReference>
<comment type="caution">
    <text evidence="1">Lacks conserved residue(s) required for the propagation of feature annotation.</text>
</comment>
<dbReference type="OrthoDB" id="206201at2759"/>
<dbReference type="Gene3D" id="3.40.50.200">
    <property type="entry name" value="Peptidase S8/S53 domain"/>
    <property type="match status" value="1"/>
</dbReference>
<gene>
    <name evidence="2" type="ORF">ALTATR162_LOCUS5227</name>
</gene>